<keyword evidence="12" id="KW-0732">Signal</keyword>
<feature type="transmembrane region" description="Helical" evidence="11">
    <location>
        <begin position="441"/>
        <end position="461"/>
    </location>
</feature>
<evidence type="ECO:0000256" key="5">
    <source>
        <dbReference type="ARBA" id="ARBA00022679"/>
    </source>
</evidence>
<feature type="transmembrane region" description="Helical" evidence="11">
    <location>
        <begin position="620"/>
        <end position="642"/>
    </location>
</feature>
<comment type="pathway">
    <text evidence="2">Glycolipid biosynthesis; glycosylphosphatidylinositol-anchor biosynthesis.</text>
</comment>
<dbReference type="AlphaFoldDB" id="A0A7I4XUF3"/>
<dbReference type="GO" id="GO:0051377">
    <property type="term" value="F:mannose-ethanolamine phosphotransferase activity"/>
    <property type="evidence" value="ECO:0007669"/>
    <property type="project" value="InterPro"/>
</dbReference>
<feature type="transmembrane region" description="Helical" evidence="11">
    <location>
        <begin position="735"/>
        <end position="755"/>
    </location>
</feature>
<keyword evidence="10" id="KW-0325">Glycoprotein</keyword>
<dbReference type="SUPFAM" id="SSF53649">
    <property type="entry name" value="Alkaline phosphatase-like"/>
    <property type="match status" value="1"/>
</dbReference>
<evidence type="ECO:0000256" key="3">
    <source>
        <dbReference type="ARBA" id="ARBA00008695"/>
    </source>
</evidence>
<dbReference type="PANTHER" id="PTHR23071:SF1">
    <property type="entry name" value="GPI ETHANOLAMINE PHOSPHATE TRANSFERASE 3"/>
    <property type="match status" value="1"/>
</dbReference>
<evidence type="ECO:0000256" key="8">
    <source>
        <dbReference type="ARBA" id="ARBA00022989"/>
    </source>
</evidence>
<dbReference type="InterPro" id="IPR002591">
    <property type="entry name" value="Phosphodiest/P_Trfase"/>
</dbReference>
<keyword evidence="6 11" id="KW-0812">Transmembrane</keyword>
<evidence type="ECO:0000256" key="4">
    <source>
        <dbReference type="ARBA" id="ARBA00022502"/>
    </source>
</evidence>
<name>A0A7I4XUF3_HAECO</name>
<reference evidence="14" key="1">
    <citation type="submission" date="2020-12" db="UniProtKB">
        <authorList>
            <consortium name="WormBaseParasite"/>
        </authorList>
    </citation>
    <scope>IDENTIFICATION</scope>
    <source>
        <strain evidence="14">MHco3</strain>
    </source>
</reference>
<comment type="subcellular location">
    <subcellularLocation>
        <location evidence="1">Endoplasmic reticulum membrane</location>
        <topology evidence="1">Multi-pass membrane protein</topology>
    </subcellularLocation>
</comment>
<dbReference type="GO" id="GO:0006506">
    <property type="term" value="P:GPI anchor biosynthetic process"/>
    <property type="evidence" value="ECO:0007669"/>
    <property type="project" value="UniProtKB-UniPathway"/>
</dbReference>
<keyword evidence="8 11" id="KW-1133">Transmembrane helix</keyword>
<dbReference type="GO" id="GO:0005789">
    <property type="term" value="C:endoplasmic reticulum membrane"/>
    <property type="evidence" value="ECO:0007669"/>
    <property type="project" value="UniProtKB-SubCell"/>
</dbReference>
<dbReference type="InterPro" id="IPR039524">
    <property type="entry name" value="PIGO/GPI13"/>
</dbReference>
<proteinExistence type="inferred from homology"/>
<feature type="transmembrane region" description="Helical" evidence="11">
    <location>
        <begin position="409"/>
        <end position="429"/>
    </location>
</feature>
<evidence type="ECO:0000256" key="9">
    <source>
        <dbReference type="ARBA" id="ARBA00023136"/>
    </source>
</evidence>
<dbReference type="OrthoDB" id="272139at2759"/>
<dbReference type="WBParaSite" id="HCON_00005060-00001">
    <property type="protein sequence ID" value="HCON_00005060-00001"/>
    <property type="gene ID" value="HCON_00005060"/>
</dbReference>
<evidence type="ECO:0000256" key="1">
    <source>
        <dbReference type="ARBA" id="ARBA00004477"/>
    </source>
</evidence>
<dbReference type="CDD" id="cd16023">
    <property type="entry name" value="GPI_EPT_3"/>
    <property type="match status" value="1"/>
</dbReference>
<dbReference type="Pfam" id="PF01663">
    <property type="entry name" value="Phosphodiest"/>
    <property type="match status" value="1"/>
</dbReference>
<evidence type="ECO:0000256" key="2">
    <source>
        <dbReference type="ARBA" id="ARBA00004687"/>
    </source>
</evidence>
<keyword evidence="13" id="KW-1185">Reference proteome</keyword>
<protein>
    <submittedName>
        <fullName evidence="14">GPI ethanolamine phosphate transferase 3</fullName>
    </submittedName>
</protein>
<feature type="signal peptide" evidence="12">
    <location>
        <begin position="1"/>
        <end position="20"/>
    </location>
</feature>
<evidence type="ECO:0000256" key="12">
    <source>
        <dbReference type="SAM" id="SignalP"/>
    </source>
</evidence>
<dbReference type="Proteomes" id="UP000025227">
    <property type="component" value="Unplaced"/>
</dbReference>
<feature type="transmembrane region" description="Helical" evidence="11">
    <location>
        <begin position="802"/>
        <end position="823"/>
    </location>
</feature>
<dbReference type="UniPathway" id="UPA00196"/>
<evidence type="ECO:0000313" key="14">
    <source>
        <dbReference type="WBParaSite" id="HCON_00005060-00001"/>
    </source>
</evidence>
<feature type="transmembrane region" description="Helical" evidence="11">
    <location>
        <begin position="555"/>
        <end position="577"/>
    </location>
</feature>
<keyword evidence="9 11" id="KW-0472">Membrane</keyword>
<evidence type="ECO:0000313" key="13">
    <source>
        <dbReference type="Proteomes" id="UP000025227"/>
    </source>
</evidence>
<dbReference type="InterPro" id="IPR037675">
    <property type="entry name" value="PIG-O_N"/>
</dbReference>
<evidence type="ECO:0000256" key="7">
    <source>
        <dbReference type="ARBA" id="ARBA00022824"/>
    </source>
</evidence>
<keyword evidence="7" id="KW-0256">Endoplasmic reticulum</keyword>
<evidence type="ECO:0000256" key="11">
    <source>
        <dbReference type="SAM" id="Phobius"/>
    </source>
</evidence>
<feature type="transmembrane region" description="Helical" evidence="11">
    <location>
        <begin position="674"/>
        <end position="693"/>
    </location>
</feature>
<keyword evidence="4" id="KW-0337">GPI-anchor biosynthesis</keyword>
<feature type="transmembrane region" description="Helical" evidence="11">
    <location>
        <begin position="700"/>
        <end position="723"/>
    </location>
</feature>
<sequence>MRLLLLSLSFIFSLLIFQSGFLLKRKELHMHSKCSDAKLLHSECWMQRQFRKVVVLLVDALRYDFLLPLDENAPQSFFRGQMPGVTKLMNRGGRIGLFLADPPTTTLQRIKALTTGTLPTFIDAGENFAPSPNINEDNVLFQAKSRNLSVTFMGDDTWTSLYPNAFTKTYPFDSFDINDLNSVDDAVRELLREEMRSPHPSDLVIAHILGVDHCGHKHGPNHFQMADILRKTDNIIMETANALSNDDLLIVMGDHGMTTTGDHGGESDDEVHAGLLIFSPGKKFPPLPDGLFQIDIVPTLSLLLGLPIPFSNLGIVIESLFPTNLTEQAIALNYEQVRRTIRRLQASLRAAWTQFDITSMRLGMFCFIDTLLFLFSSRPLSTAQSVVRSGCLLLQLSVIFGGTNGNPAVSLLLVVLPISVLTSAIPIISNLFSTRPPQVPLLFAYTCVFLHSVSFLSNSYVVYEGHVLRFLAQSALLVCFADKIVRAPSDRKQPRVSSILAALISRLPRWDIGVFGLALALLRLEPLFHRCREEEVNCQQWFPLELLSSLSSDALFWRFVLATATLFSLNVLVGRVLPDVLPNSLRIARALSWPVHACLTFHHLVRLTPETSVMQRQTQLMGLALAQVVYLCSAIAALLCICSRSSSRSAAYLCLVHTICWPLFLLLGDGLQPSLVAFLFILYACIHLCDAAVLPPLFAILIPLGFYLTGHSPTIPAIPWHAAFIGLPGNFPYRIVPAILVMSHIAMSAIIVPLVIPLHPFTNAESLYSLVGFSAIPSLFSCIAATIHKRHLMVWKIFAPRFIFESFLFIYFLCVSNLVLFICKRMKLL</sequence>
<accession>A0A7I4XUF3</accession>
<evidence type="ECO:0000256" key="10">
    <source>
        <dbReference type="ARBA" id="ARBA00023180"/>
    </source>
</evidence>
<feature type="transmembrane region" description="Helical" evidence="11">
    <location>
        <begin position="649"/>
        <end position="668"/>
    </location>
</feature>
<organism evidence="13 14">
    <name type="scientific">Haemonchus contortus</name>
    <name type="common">Barber pole worm</name>
    <dbReference type="NCBI Taxonomy" id="6289"/>
    <lineage>
        <taxon>Eukaryota</taxon>
        <taxon>Metazoa</taxon>
        <taxon>Ecdysozoa</taxon>
        <taxon>Nematoda</taxon>
        <taxon>Chromadorea</taxon>
        <taxon>Rhabditida</taxon>
        <taxon>Rhabditina</taxon>
        <taxon>Rhabditomorpha</taxon>
        <taxon>Strongyloidea</taxon>
        <taxon>Trichostrongylidae</taxon>
        <taxon>Haemonchus</taxon>
    </lineage>
</organism>
<evidence type="ECO:0000256" key="6">
    <source>
        <dbReference type="ARBA" id="ARBA00022692"/>
    </source>
</evidence>
<dbReference type="InterPro" id="IPR017850">
    <property type="entry name" value="Alkaline_phosphatase_core_sf"/>
</dbReference>
<feature type="transmembrane region" description="Helical" evidence="11">
    <location>
        <begin position="767"/>
        <end position="787"/>
    </location>
</feature>
<dbReference type="Gene3D" id="3.40.720.10">
    <property type="entry name" value="Alkaline Phosphatase, subunit A"/>
    <property type="match status" value="1"/>
</dbReference>
<comment type="similarity">
    <text evidence="3">Belongs to the PIGG/PIGN/PIGO family. PIGO subfamily.</text>
</comment>
<feature type="chain" id="PRO_5029652733" evidence="12">
    <location>
        <begin position="21"/>
        <end position="829"/>
    </location>
</feature>
<keyword evidence="5" id="KW-0808">Transferase</keyword>
<dbReference type="PANTHER" id="PTHR23071">
    <property type="entry name" value="PHOSPHATIDYLINOSITOL GLYCAN"/>
    <property type="match status" value="1"/>
</dbReference>